<dbReference type="Gene3D" id="3.30.830.10">
    <property type="entry name" value="Metalloenzyme, LuxS/M16 peptidase-like"/>
    <property type="match status" value="2"/>
</dbReference>
<evidence type="ECO:0000259" key="5">
    <source>
        <dbReference type="Pfam" id="PF05193"/>
    </source>
</evidence>
<feature type="signal peptide" evidence="3">
    <location>
        <begin position="1"/>
        <end position="21"/>
    </location>
</feature>
<gene>
    <name evidence="6" type="ORF">PSQ40_13860</name>
</gene>
<keyword evidence="7" id="KW-1185">Reference proteome</keyword>
<feature type="chain" id="PRO_5045171730" evidence="3">
    <location>
        <begin position="22"/>
        <end position="492"/>
    </location>
</feature>
<dbReference type="InterPro" id="IPR011249">
    <property type="entry name" value="Metalloenz_LuxS/M16"/>
</dbReference>
<evidence type="ECO:0000313" key="7">
    <source>
        <dbReference type="Proteomes" id="UP001528673"/>
    </source>
</evidence>
<dbReference type="InterPro" id="IPR007863">
    <property type="entry name" value="Peptidase_M16_C"/>
</dbReference>
<dbReference type="SUPFAM" id="SSF63411">
    <property type="entry name" value="LuxS/MPP-like metallohydrolase"/>
    <property type="match status" value="2"/>
</dbReference>
<evidence type="ECO:0000256" key="3">
    <source>
        <dbReference type="SAM" id="SignalP"/>
    </source>
</evidence>
<feature type="region of interest" description="Disordered" evidence="2">
    <location>
        <begin position="471"/>
        <end position="492"/>
    </location>
</feature>
<proteinExistence type="inferred from homology"/>
<evidence type="ECO:0000259" key="4">
    <source>
        <dbReference type="Pfam" id="PF00675"/>
    </source>
</evidence>
<dbReference type="Proteomes" id="UP001528673">
    <property type="component" value="Unassembled WGS sequence"/>
</dbReference>
<dbReference type="EMBL" id="JAQSIP010000006">
    <property type="protein sequence ID" value="MDD0839666.1"/>
    <property type="molecule type" value="Genomic_DNA"/>
</dbReference>
<feature type="domain" description="Peptidase M16 C-terminal" evidence="5">
    <location>
        <begin position="208"/>
        <end position="405"/>
    </location>
</feature>
<reference evidence="6 7" key="1">
    <citation type="submission" date="2023-02" db="EMBL/GenBank/DDBJ databases">
        <title>Bacterial whole genomic sequence of Curvibacter sp. HBC61.</title>
        <authorList>
            <person name="Le V."/>
            <person name="Ko S.-R."/>
            <person name="Ahn C.-Y."/>
            <person name="Oh H.-M."/>
        </authorList>
    </citation>
    <scope>NUCLEOTIDE SEQUENCE [LARGE SCALE GENOMIC DNA]</scope>
    <source>
        <strain evidence="6 7">HBC61</strain>
    </source>
</reference>
<sequence>MKRYLPLLVMLTFWSAPPLQAQSAEASAAPAAEAGSPQKDSTGVQQFTLRNGMTLIVKPDHRAPTVAHMLWVRVGSMDEVDGTSGVAHALEHMMFKGTPSLAPGEFSRRVAALGGRENAFTTRDYTGYYQQIPAARLEEVMKLEADRFANNQWADDEFRREIEVIKEERRMRTDDNPRARLYEALNAAAFVASPYHRPVVGWMSDLDSMTADDVRQFWRAWYSPQNAAVVIAGDVTPAQALALAQRYYEPIASRALPARKPRLEPQQVGLRRLDYKAPAEQAYVALAFKVPQLGTAAVAATATTAAPSDTSADDDALALTVLAAVLDGYPGARLERALTQGERRVADSAGAYNGLMGRGPQMFVLDGVPAAGQSPEAVEAALRAQVKRVAEQGISEAELQRVKTQWVASEVYKLDSVFNQANELGRYWVQGMPLDASERLIKRLRQVTAAQVQSVAARYFGDDQLTVATLRPQPLDPQRPRAAKPTGRHASP</sequence>
<comment type="similarity">
    <text evidence="1">Belongs to the peptidase M16 family.</text>
</comment>
<dbReference type="Pfam" id="PF05193">
    <property type="entry name" value="Peptidase_M16_C"/>
    <property type="match status" value="1"/>
</dbReference>
<dbReference type="InterPro" id="IPR050361">
    <property type="entry name" value="MPP/UQCRC_Complex"/>
</dbReference>
<accession>A0ABT5N1X1</accession>
<protein>
    <submittedName>
        <fullName evidence="6">Pitrilysin family protein</fullName>
    </submittedName>
</protein>
<dbReference type="PANTHER" id="PTHR11851:SF49">
    <property type="entry name" value="MITOCHONDRIAL-PROCESSING PEPTIDASE SUBUNIT ALPHA"/>
    <property type="match status" value="1"/>
</dbReference>
<dbReference type="RefSeq" id="WP_273952136.1">
    <property type="nucleotide sequence ID" value="NZ_JAQSIP010000006.1"/>
</dbReference>
<dbReference type="InterPro" id="IPR011765">
    <property type="entry name" value="Pept_M16_N"/>
</dbReference>
<organism evidence="6 7">
    <name type="scientific">Curvibacter cyanobacteriorum</name>
    <dbReference type="NCBI Taxonomy" id="3026422"/>
    <lineage>
        <taxon>Bacteria</taxon>
        <taxon>Pseudomonadati</taxon>
        <taxon>Pseudomonadota</taxon>
        <taxon>Betaproteobacteria</taxon>
        <taxon>Burkholderiales</taxon>
        <taxon>Comamonadaceae</taxon>
        <taxon>Curvibacter</taxon>
    </lineage>
</organism>
<evidence type="ECO:0000313" key="6">
    <source>
        <dbReference type="EMBL" id="MDD0839666.1"/>
    </source>
</evidence>
<name>A0ABT5N1X1_9BURK</name>
<comment type="caution">
    <text evidence="6">The sequence shown here is derived from an EMBL/GenBank/DDBJ whole genome shotgun (WGS) entry which is preliminary data.</text>
</comment>
<dbReference type="PANTHER" id="PTHR11851">
    <property type="entry name" value="METALLOPROTEASE"/>
    <property type="match status" value="1"/>
</dbReference>
<feature type="domain" description="Peptidase M16 N-terminal" evidence="4">
    <location>
        <begin position="58"/>
        <end position="200"/>
    </location>
</feature>
<dbReference type="Pfam" id="PF00675">
    <property type="entry name" value="Peptidase_M16"/>
    <property type="match status" value="1"/>
</dbReference>
<evidence type="ECO:0000256" key="2">
    <source>
        <dbReference type="SAM" id="MobiDB-lite"/>
    </source>
</evidence>
<evidence type="ECO:0000256" key="1">
    <source>
        <dbReference type="ARBA" id="ARBA00007261"/>
    </source>
</evidence>
<keyword evidence="3" id="KW-0732">Signal</keyword>